<dbReference type="GO" id="GO:0055085">
    <property type="term" value="P:transmembrane transport"/>
    <property type="evidence" value="ECO:0007669"/>
    <property type="project" value="InterPro"/>
</dbReference>
<dbReference type="InterPro" id="IPR000515">
    <property type="entry name" value="MetI-like"/>
</dbReference>
<feature type="transmembrane region" description="Helical" evidence="7">
    <location>
        <begin position="173"/>
        <end position="192"/>
    </location>
</feature>
<dbReference type="Pfam" id="PF00528">
    <property type="entry name" value="BPD_transp_1"/>
    <property type="match status" value="1"/>
</dbReference>
<evidence type="ECO:0000256" key="2">
    <source>
        <dbReference type="ARBA" id="ARBA00022448"/>
    </source>
</evidence>
<feature type="transmembrane region" description="Helical" evidence="7">
    <location>
        <begin position="227"/>
        <end position="253"/>
    </location>
</feature>
<dbReference type="Gene3D" id="1.10.3720.10">
    <property type="entry name" value="MetI-like"/>
    <property type="match status" value="1"/>
</dbReference>
<keyword evidence="2 7" id="KW-0813">Transport</keyword>
<dbReference type="PANTHER" id="PTHR43163">
    <property type="entry name" value="DIPEPTIDE TRANSPORT SYSTEM PERMEASE PROTEIN DPPB-RELATED"/>
    <property type="match status" value="1"/>
</dbReference>
<dbReference type="InterPro" id="IPR045621">
    <property type="entry name" value="BPD_transp_1_N"/>
</dbReference>
<evidence type="ECO:0000313" key="10">
    <source>
        <dbReference type="Proteomes" id="UP000601171"/>
    </source>
</evidence>
<comment type="caution">
    <text evidence="9">The sequence shown here is derived from an EMBL/GenBank/DDBJ whole genome shotgun (WGS) entry which is preliminary data.</text>
</comment>
<dbReference type="Pfam" id="PF19300">
    <property type="entry name" value="BPD_transp_1_N"/>
    <property type="match status" value="1"/>
</dbReference>
<keyword evidence="6 7" id="KW-0472">Membrane</keyword>
<keyword evidence="4 7" id="KW-0812">Transmembrane</keyword>
<evidence type="ECO:0000313" key="9">
    <source>
        <dbReference type="EMBL" id="MBC8587442.1"/>
    </source>
</evidence>
<keyword evidence="3" id="KW-1003">Cell membrane</keyword>
<organism evidence="9 10">
    <name type="scientific">Paratissierella segnis</name>
    <dbReference type="NCBI Taxonomy" id="2763679"/>
    <lineage>
        <taxon>Bacteria</taxon>
        <taxon>Bacillati</taxon>
        <taxon>Bacillota</taxon>
        <taxon>Tissierellia</taxon>
        <taxon>Tissierellales</taxon>
        <taxon>Tissierellaceae</taxon>
        <taxon>Paratissierella</taxon>
    </lineage>
</organism>
<dbReference type="PANTHER" id="PTHR43163:SF6">
    <property type="entry name" value="DIPEPTIDE TRANSPORT SYSTEM PERMEASE PROTEIN DPPB-RELATED"/>
    <property type="match status" value="1"/>
</dbReference>
<dbReference type="GO" id="GO:0005886">
    <property type="term" value="C:plasma membrane"/>
    <property type="evidence" value="ECO:0007669"/>
    <property type="project" value="UniProtKB-SubCell"/>
</dbReference>
<reference evidence="9" key="1">
    <citation type="submission" date="2020-08" db="EMBL/GenBank/DDBJ databases">
        <title>Genome public.</title>
        <authorList>
            <person name="Liu C."/>
            <person name="Sun Q."/>
        </authorList>
    </citation>
    <scope>NUCLEOTIDE SEQUENCE</scope>
    <source>
        <strain evidence="9">BX21</strain>
    </source>
</reference>
<dbReference type="CDD" id="cd06261">
    <property type="entry name" value="TM_PBP2"/>
    <property type="match status" value="1"/>
</dbReference>
<keyword evidence="10" id="KW-1185">Reference proteome</keyword>
<proteinExistence type="inferred from homology"/>
<evidence type="ECO:0000256" key="7">
    <source>
        <dbReference type="RuleBase" id="RU363032"/>
    </source>
</evidence>
<dbReference type="InterPro" id="IPR035906">
    <property type="entry name" value="MetI-like_sf"/>
</dbReference>
<evidence type="ECO:0000256" key="1">
    <source>
        <dbReference type="ARBA" id="ARBA00004651"/>
    </source>
</evidence>
<gene>
    <name evidence="9" type="ORF">H8707_04210</name>
</gene>
<evidence type="ECO:0000256" key="3">
    <source>
        <dbReference type="ARBA" id="ARBA00022475"/>
    </source>
</evidence>
<evidence type="ECO:0000256" key="5">
    <source>
        <dbReference type="ARBA" id="ARBA00022989"/>
    </source>
</evidence>
<feature type="transmembrane region" description="Helical" evidence="7">
    <location>
        <begin position="143"/>
        <end position="161"/>
    </location>
</feature>
<dbReference type="AlphaFoldDB" id="A0A926IEJ5"/>
<sequence length="306" mass="33806">MMFDYLVKRVLQALLVLFVVTTVVFILLRGIGDPVKLLVSPEGTFEDYENLQRMLGLDKPLIGQYMDYLSGIVKGDFGNSFFYNRPVLDLIKEHIPATLQLSFAAIVIAIPFGIFSGIISAVKRNTPIDSIVTTLSIAGRSVPSFWLGIILILIFSVWLKMLPASGYGKFKQIILPAITLSMGLLASTTRLTRSSMLDVLQQDYMTTARAKGVKEKGVIVFHGLRNALLTVVTMVALQIGNLLGGSVVVESIFAWPGIGRLMVTAITNYDYPLVQACALVMAVIFTFLNFIVDILYTFIDPRIRQS</sequence>
<comment type="similarity">
    <text evidence="7">Belongs to the binding-protein-dependent transport system permease family.</text>
</comment>
<dbReference type="PROSITE" id="PS50928">
    <property type="entry name" value="ABC_TM1"/>
    <property type="match status" value="1"/>
</dbReference>
<name>A0A926IEJ5_9FIRM</name>
<feature type="transmembrane region" description="Helical" evidence="7">
    <location>
        <begin position="101"/>
        <end position="122"/>
    </location>
</feature>
<protein>
    <submittedName>
        <fullName evidence="9">ABC transporter permease</fullName>
    </submittedName>
</protein>
<evidence type="ECO:0000256" key="4">
    <source>
        <dbReference type="ARBA" id="ARBA00022692"/>
    </source>
</evidence>
<dbReference type="SUPFAM" id="SSF161098">
    <property type="entry name" value="MetI-like"/>
    <property type="match status" value="1"/>
</dbReference>
<comment type="subcellular location">
    <subcellularLocation>
        <location evidence="1 7">Cell membrane</location>
        <topology evidence="1 7">Multi-pass membrane protein</topology>
    </subcellularLocation>
</comment>
<keyword evidence="5 7" id="KW-1133">Transmembrane helix</keyword>
<evidence type="ECO:0000259" key="8">
    <source>
        <dbReference type="PROSITE" id="PS50928"/>
    </source>
</evidence>
<dbReference type="Proteomes" id="UP000601171">
    <property type="component" value="Unassembled WGS sequence"/>
</dbReference>
<accession>A0A926IEJ5</accession>
<evidence type="ECO:0000256" key="6">
    <source>
        <dbReference type="ARBA" id="ARBA00023136"/>
    </source>
</evidence>
<dbReference type="EMBL" id="JACRTG010000011">
    <property type="protein sequence ID" value="MBC8587442.1"/>
    <property type="molecule type" value="Genomic_DNA"/>
</dbReference>
<feature type="transmembrane region" description="Helical" evidence="7">
    <location>
        <begin position="273"/>
        <end position="299"/>
    </location>
</feature>
<feature type="domain" description="ABC transmembrane type-1" evidence="8">
    <location>
        <begin position="95"/>
        <end position="292"/>
    </location>
</feature>